<dbReference type="InterPro" id="IPR001579">
    <property type="entry name" value="Glyco_hydro_18_chit_AS"/>
</dbReference>
<dbReference type="PROSITE" id="PS51910">
    <property type="entry name" value="GH18_2"/>
    <property type="match status" value="1"/>
</dbReference>
<dbReference type="Proteomes" id="UP000818029">
    <property type="component" value="Chromosome A10"/>
</dbReference>
<dbReference type="STRING" id="3635.A0A1U8IDL9"/>
<sequence length="343" mass="37896">MVLLNQFSGLCTLPLVVNANAAVSISALKFVVMLMLLAVPKLEAPHAPVFADPKAVLALKASQLVQQFCYGKVMMEYIGATGVPVKLEAVPVEEGIDFHFILSFAIDADPSGNTQNGKFSPYWADTLTPESVAAMKKSHPNVKALASLSGWSLGDKVLRWYTPDDTQQWISNAFSSLSSMAQQYHLDGIDIDYENFPRHNSSFAYCIGELITLLKNQSVISVATIAPYHKTTAPYIELFENYGGVIDFVNYQFYTDKVRKPKSYVEAFKIRAGQFDKEKLLPSYEVNGRGIQGDAFFDALSLLEDDGFGVNGVMIFSADASSSNDYYYERKSQDFLLNSTVSV</sequence>
<accession>A0A1U8IDL9</accession>
<dbReference type="KEGG" id="ghi:107895541"/>
<dbReference type="AlphaFoldDB" id="A0A1U8IDL9"/>
<reference evidence="6" key="1">
    <citation type="journal article" date="2020" name="Nat. Genet.">
        <title>Genomic diversifications of five Gossypium allopolyploid species and their impact on cotton improvement.</title>
        <authorList>
            <person name="Chen Z.J."/>
            <person name="Sreedasyam A."/>
            <person name="Ando A."/>
            <person name="Song Q."/>
            <person name="De Santiago L.M."/>
            <person name="Hulse-Kemp A.M."/>
            <person name="Ding M."/>
            <person name="Ye W."/>
            <person name="Kirkbride R.C."/>
            <person name="Jenkins J."/>
            <person name="Plott C."/>
            <person name="Lovell J."/>
            <person name="Lin Y.M."/>
            <person name="Vaughn R."/>
            <person name="Liu B."/>
            <person name="Simpson S."/>
            <person name="Scheffler B.E."/>
            <person name="Wen L."/>
            <person name="Saski C.A."/>
            <person name="Grover C.E."/>
            <person name="Hu G."/>
            <person name="Conover J.L."/>
            <person name="Carlson J.W."/>
            <person name="Shu S."/>
            <person name="Boston L.B."/>
            <person name="Williams M."/>
            <person name="Peterson D.G."/>
            <person name="McGee K."/>
            <person name="Jones D.C."/>
            <person name="Wendel J.F."/>
            <person name="Stelly D.M."/>
            <person name="Grimwood J."/>
            <person name="Schmutz J."/>
        </authorList>
    </citation>
    <scope>NUCLEOTIDE SEQUENCE [LARGE SCALE GENOMIC DNA]</scope>
    <source>
        <strain evidence="6">cv. TM-1</strain>
    </source>
</reference>
<dbReference type="RefSeq" id="XP_016676295.1">
    <property type="nucleotide sequence ID" value="XM_016820806.1"/>
</dbReference>
<dbReference type="PANTHER" id="PTHR46476">
    <property type="entry name" value="CHITINASE 2-LIKE"/>
    <property type="match status" value="1"/>
</dbReference>
<dbReference type="PRINTS" id="PR00551">
    <property type="entry name" value="2SGLOBULIN"/>
</dbReference>
<dbReference type="GeneID" id="107895541"/>
<keyword evidence="1 3" id="KW-0378">Hydrolase</keyword>
<evidence type="ECO:0000256" key="3">
    <source>
        <dbReference type="RuleBase" id="RU000489"/>
    </source>
</evidence>
<reference evidence="7" key="2">
    <citation type="submission" date="2025-08" db="UniProtKB">
        <authorList>
            <consortium name="RefSeq"/>
        </authorList>
    </citation>
    <scope>IDENTIFICATION</scope>
</reference>
<proteinExistence type="inferred from homology"/>
<gene>
    <name evidence="7" type="primary">LOC107895541</name>
</gene>
<comment type="similarity">
    <text evidence="4">Belongs to the glycosyl hydrolase 18 family.</text>
</comment>
<dbReference type="Pfam" id="PF00704">
    <property type="entry name" value="Glyco_hydro_18"/>
    <property type="match status" value="1"/>
</dbReference>
<dbReference type="InterPro" id="IPR017853">
    <property type="entry name" value="GH"/>
</dbReference>
<organism evidence="6 7">
    <name type="scientific">Gossypium hirsutum</name>
    <name type="common">Upland cotton</name>
    <name type="synonym">Gossypium mexicanum</name>
    <dbReference type="NCBI Taxonomy" id="3635"/>
    <lineage>
        <taxon>Eukaryota</taxon>
        <taxon>Viridiplantae</taxon>
        <taxon>Streptophyta</taxon>
        <taxon>Embryophyta</taxon>
        <taxon>Tracheophyta</taxon>
        <taxon>Spermatophyta</taxon>
        <taxon>Magnoliopsida</taxon>
        <taxon>eudicotyledons</taxon>
        <taxon>Gunneridae</taxon>
        <taxon>Pentapetalae</taxon>
        <taxon>rosids</taxon>
        <taxon>malvids</taxon>
        <taxon>Malvales</taxon>
        <taxon>Malvaceae</taxon>
        <taxon>Malvoideae</taxon>
        <taxon>Gossypium</taxon>
    </lineage>
</organism>
<dbReference type="PROSITE" id="PS01095">
    <property type="entry name" value="GH18_1"/>
    <property type="match status" value="1"/>
</dbReference>
<evidence type="ECO:0000313" key="7">
    <source>
        <dbReference type="RefSeq" id="XP_016676295.1"/>
    </source>
</evidence>
<evidence type="ECO:0000256" key="4">
    <source>
        <dbReference type="RuleBase" id="RU004453"/>
    </source>
</evidence>
<evidence type="ECO:0000259" key="5">
    <source>
        <dbReference type="PROSITE" id="PS51910"/>
    </source>
</evidence>
<dbReference type="PaxDb" id="3635-A0A1U8IDL9"/>
<dbReference type="GO" id="GO:0004553">
    <property type="term" value="F:hydrolase activity, hydrolyzing O-glycosyl compounds"/>
    <property type="evidence" value="ECO:0007669"/>
    <property type="project" value="InterPro"/>
</dbReference>
<protein>
    <submittedName>
        <fullName evidence="7">Chitinase 2</fullName>
    </submittedName>
</protein>
<dbReference type="GO" id="GO:0005975">
    <property type="term" value="P:carbohydrate metabolic process"/>
    <property type="evidence" value="ECO:0007669"/>
    <property type="project" value="InterPro"/>
</dbReference>
<keyword evidence="2 3" id="KW-0326">Glycosidase</keyword>
<dbReference type="InterPro" id="IPR001223">
    <property type="entry name" value="Glyco_hydro18_cat"/>
</dbReference>
<dbReference type="InterPro" id="IPR000677">
    <property type="entry name" value="Chitinase-like"/>
</dbReference>
<evidence type="ECO:0000256" key="1">
    <source>
        <dbReference type="ARBA" id="ARBA00022801"/>
    </source>
</evidence>
<evidence type="ECO:0000313" key="6">
    <source>
        <dbReference type="Proteomes" id="UP000818029"/>
    </source>
</evidence>
<dbReference type="PANTHER" id="PTHR46476:SF9">
    <property type="entry name" value="GH18 DOMAIN-CONTAINING PROTEIN"/>
    <property type="match status" value="1"/>
</dbReference>
<feature type="domain" description="GH18" evidence="5">
    <location>
        <begin position="72"/>
        <end position="343"/>
    </location>
</feature>
<keyword evidence="6" id="KW-1185">Reference proteome</keyword>
<name>A0A1U8IDL9_GOSHI</name>
<dbReference type="OrthoDB" id="3012298at2759"/>
<dbReference type="SUPFAM" id="SSF51445">
    <property type="entry name" value="(Trans)glycosidases"/>
    <property type="match status" value="1"/>
</dbReference>
<dbReference type="Gene3D" id="3.20.20.80">
    <property type="entry name" value="Glycosidases"/>
    <property type="match status" value="1"/>
</dbReference>
<evidence type="ECO:0000256" key="2">
    <source>
        <dbReference type="ARBA" id="ARBA00023295"/>
    </source>
</evidence>